<name>A0ABR8A7I3_9CYAN</name>
<keyword evidence="2" id="KW-1185">Reference proteome</keyword>
<evidence type="ECO:0000313" key="1">
    <source>
        <dbReference type="EMBL" id="MBD2195951.1"/>
    </source>
</evidence>
<gene>
    <name evidence="1" type="ORF">H6G24_10655</name>
</gene>
<dbReference type="EMBL" id="JACJQH010000014">
    <property type="protein sequence ID" value="MBD2195951.1"/>
    <property type="molecule type" value="Genomic_DNA"/>
</dbReference>
<protein>
    <submittedName>
        <fullName evidence="1">Uncharacterized protein</fullName>
    </submittedName>
</protein>
<evidence type="ECO:0000313" key="2">
    <source>
        <dbReference type="Proteomes" id="UP000658514"/>
    </source>
</evidence>
<accession>A0ABR8A7I3</accession>
<proteinExistence type="predicted"/>
<dbReference type="RefSeq" id="WP_190540512.1">
    <property type="nucleotide sequence ID" value="NZ_CAWPNO010000045.1"/>
</dbReference>
<dbReference type="Proteomes" id="UP000658514">
    <property type="component" value="Unassembled WGS sequence"/>
</dbReference>
<organism evidence="1 2">
    <name type="scientific">Calothrix parietina FACHB-288</name>
    <dbReference type="NCBI Taxonomy" id="2692896"/>
    <lineage>
        <taxon>Bacteria</taxon>
        <taxon>Bacillati</taxon>
        <taxon>Cyanobacteriota</taxon>
        <taxon>Cyanophyceae</taxon>
        <taxon>Nostocales</taxon>
        <taxon>Calotrichaceae</taxon>
        <taxon>Calothrix</taxon>
    </lineage>
</organism>
<reference evidence="1 2" key="1">
    <citation type="journal article" date="2020" name="ISME J.">
        <title>Comparative genomics reveals insights into cyanobacterial evolution and habitat adaptation.</title>
        <authorList>
            <person name="Chen M.Y."/>
            <person name="Teng W.K."/>
            <person name="Zhao L."/>
            <person name="Hu C.X."/>
            <person name="Zhou Y.K."/>
            <person name="Han B.P."/>
            <person name="Song L.R."/>
            <person name="Shu W.S."/>
        </authorList>
    </citation>
    <scope>NUCLEOTIDE SEQUENCE [LARGE SCALE GENOMIC DNA]</scope>
    <source>
        <strain evidence="1 2">FACHB-288</strain>
    </source>
</reference>
<comment type="caution">
    <text evidence="1">The sequence shown here is derived from an EMBL/GenBank/DDBJ whole genome shotgun (WGS) entry which is preliminary data.</text>
</comment>
<sequence length="46" mass="5169">MILLIFSSSNVFKVISKILVLITLKRSHLSLRVDAIAGKNREEDSL</sequence>